<organism evidence="1 2">
    <name type="scientific">Streptomyces edwardsiae</name>
    <dbReference type="NCBI Taxonomy" id="3075527"/>
    <lineage>
        <taxon>Bacteria</taxon>
        <taxon>Bacillati</taxon>
        <taxon>Actinomycetota</taxon>
        <taxon>Actinomycetes</taxon>
        <taxon>Kitasatosporales</taxon>
        <taxon>Streptomycetaceae</taxon>
        <taxon>Streptomyces</taxon>
    </lineage>
</organism>
<gene>
    <name evidence="1" type="ORF">RM705_31865</name>
</gene>
<evidence type="ECO:0008006" key="3">
    <source>
        <dbReference type="Google" id="ProtNLM"/>
    </source>
</evidence>
<protein>
    <recommendedName>
        <fullName evidence="3">ATP-binding protein</fullName>
    </recommendedName>
</protein>
<dbReference type="Proteomes" id="UP001183881">
    <property type="component" value="Unassembled WGS sequence"/>
</dbReference>
<name>A0ABU2Q4F4_9ACTN</name>
<proteinExistence type="predicted"/>
<evidence type="ECO:0000313" key="2">
    <source>
        <dbReference type="Proteomes" id="UP001183881"/>
    </source>
</evidence>
<dbReference type="RefSeq" id="WP_311648630.1">
    <property type="nucleotide sequence ID" value="NZ_JAVRFA010000070.1"/>
</dbReference>
<sequence>MFPTELIVGELVTNAARSGGAPVGLRLIRDQRLICEVSDLRR</sequence>
<evidence type="ECO:0000313" key="1">
    <source>
        <dbReference type="EMBL" id="MDT0399264.1"/>
    </source>
</evidence>
<comment type="caution">
    <text evidence="1">The sequence shown here is derived from an EMBL/GenBank/DDBJ whole genome shotgun (WGS) entry which is preliminary data.</text>
</comment>
<reference evidence="2" key="1">
    <citation type="submission" date="2023-07" db="EMBL/GenBank/DDBJ databases">
        <title>30 novel species of actinomycetes from the DSMZ collection.</title>
        <authorList>
            <person name="Nouioui I."/>
        </authorList>
    </citation>
    <scope>NUCLEOTIDE SEQUENCE [LARGE SCALE GENOMIC DNA]</scope>
    <source>
        <strain evidence="2">DSM 41636</strain>
    </source>
</reference>
<keyword evidence="2" id="KW-1185">Reference proteome</keyword>
<accession>A0ABU2Q4F4</accession>
<dbReference type="EMBL" id="JAVRFA010000070">
    <property type="protein sequence ID" value="MDT0399264.1"/>
    <property type="molecule type" value="Genomic_DNA"/>
</dbReference>